<dbReference type="EMBL" id="GGEC01072169">
    <property type="protein sequence ID" value="MBX52653.1"/>
    <property type="molecule type" value="Transcribed_RNA"/>
</dbReference>
<name>A0A2P2PD52_RHIMU</name>
<evidence type="ECO:0000313" key="1">
    <source>
        <dbReference type="EMBL" id="MBX52653.1"/>
    </source>
</evidence>
<reference evidence="1" key="1">
    <citation type="submission" date="2018-02" db="EMBL/GenBank/DDBJ databases">
        <title>Rhizophora mucronata_Transcriptome.</title>
        <authorList>
            <person name="Meera S.P."/>
            <person name="Sreeshan A."/>
            <person name="Augustine A."/>
        </authorList>
    </citation>
    <scope>NUCLEOTIDE SEQUENCE</scope>
    <source>
        <tissue evidence="1">Leaf</tissue>
    </source>
</reference>
<organism evidence="1">
    <name type="scientific">Rhizophora mucronata</name>
    <name type="common">Asiatic mangrove</name>
    <dbReference type="NCBI Taxonomy" id="61149"/>
    <lineage>
        <taxon>Eukaryota</taxon>
        <taxon>Viridiplantae</taxon>
        <taxon>Streptophyta</taxon>
        <taxon>Embryophyta</taxon>
        <taxon>Tracheophyta</taxon>
        <taxon>Spermatophyta</taxon>
        <taxon>Magnoliopsida</taxon>
        <taxon>eudicotyledons</taxon>
        <taxon>Gunneridae</taxon>
        <taxon>Pentapetalae</taxon>
        <taxon>rosids</taxon>
        <taxon>fabids</taxon>
        <taxon>Malpighiales</taxon>
        <taxon>Rhizophoraceae</taxon>
        <taxon>Rhizophora</taxon>
    </lineage>
</organism>
<sequence length="34" mass="4019">MIVKTRVNVESKWVHAMLANWLIQIPFSFSQLKC</sequence>
<protein>
    <submittedName>
        <fullName evidence="1">Uncharacterized protein</fullName>
    </submittedName>
</protein>
<dbReference type="AlphaFoldDB" id="A0A2P2PD52"/>
<proteinExistence type="predicted"/>
<accession>A0A2P2PD52</accession>